<dbReference type="EMBL" id="JBHMEZ010000001">
    <property type="protein sequence ID" value="MFB9051602.1"/>
    <property type="molecule type" value="Genomic_DNA"/>
</dbReference>
<dbReference type="InterPro" id="IPR001789">
    <property type="entry name" value="Sig_transdc_resp-reg_receiver"/>
</dbReference>
<reference evidence="4 5" key="1">
    <citation type="submission" date="2024-09" db="EMBL/GenBank/DDBJ databases">
        <authorList>
            <person name="Sun Q."/>
            <person name="Mori K."/>
        </authorList>
    </citation>
    <scope>NUCLEOTIDE SEQUENCE [LARGE SCALE GENOMIC DNA]</scope>
    <source>
        <strain evidence="4 5">CECT 8286</strain>
    </source>
</reference>
<dbReference type="InterPro" id="IPR011006">
    <property type="entry name" value="CheY-like_superfamily"/>
</dbReference>
<keyword evidence="1 2" id="KW-0597">Phosphoprotein</keyword>
<dbReference type="Pfam" id="PF00072">
    <property type="entry name" value="Response_reg"/>
    <property type="match status" value="1"/>
</dbReference>
<dbReference type="RefSeq" id="WP_382380183.1">
    <property type="nucleotide sequence ID" value="NZ_JBHMEZ010000001.1"/>
</dbReference>
<gene>
    <name evidence="4" type="ORF">ACFFVB_00795</name>
</gene>
<proteinExistence type="predicted"/>
<dbReference type="InterPro" id="IPR050595">
    <property type="entry name" value="Bact_response_regulator"/>
</dbReference>
<evidence type="ECO:0000259" key="3">
    <source>
        <dbReference type="PROSITE" id="PS50110"/>
    </source>
</evidence>
<feature type="domain" description="Response regulatory" evidence="3">
    <location>
        <begin position="2"/>
        <end position="114"/>
    </location>
</feature>
<dbReference type="Gene3D" id="3.40.50.2300">
    <property type="match status" value="1"/>
</dbReference>
<accession>A0ABV5EWN8</accession>
<dbReference type="PROSITE" id="PS50110">
    <property type="entry name" value="RESPONSE_REGULATORY"/>
    <property type="match status" value="1"/>
</dbReference>
<feature type="modified residue" description="4-aspartylphosphate" evidence="2">
    <location>
        <position position="53"/>
    </location>
</feature>
<organism evidence="4 5">
    <name type="scientific">Formosa undariae</name>
    <dbReference type="NCBI Taxonomy" id="1325436"/>
    <lineage>
        <taxon>Bacteria</taxon>
        <taxon>Pseudomonadati</taxon>
        <taxon>Bacteroidota</taxon>
        <taxon>Flavobacteriia</taxon>
        <taxon>Flavobacteriales</taxon>
        <taxon>Flavobacteriaceae</taxon>
        <taxon>Formosa</taxon>
    </lineage>
</organism>
<dbReference type="SMART" id="SM00448">
    <property type="entry name" value="REC"/>
    <property type="match status" value="1"/>
</dbReference>
<dbReference type="SUPFAM" id="SSF52172">
    <property type="entry name" value="CheY-like"/>
    <property type="match status" value="1"/>
</dbReference>
<protein>
    <submittedName>
        <fullName evidence="4">LytR/AlgR family response regulator transcription factor</fullName>
    </submittedName>
</protein>
<dbReference type="Proteomes" id="UP001589605">
    <property type="component" value="Unassembled WGS sequence"/>
</dbReference>
<dbReference type="PANTHER" id="PTHR44591:SF3">
    <property type="entry name" value="RESPONSE REGULATORY DOMAIN-CONTAINING PROTEIN"/>
    <property type="match status" value="1"/>
</dbReference>
<dbReference type="PANTHER" id="PTHR44591">
    <property type="entry name" value="STRESS RESPONSE REGULATOR PROTEIN 1"/>
    <property type="match status" value="1"/>
</dbReference>
<name>A0ABV5EWN8_9FLAO</name>
<sequence>MNCIIIDDDELAHAILEQLIKNNPNLTLENSFPSATQAIQYLNKNTVSLVFSDIKMPEISGLDFIRTLKNPPKIILTSSDKSFAIDASKFNCVVDFLVKPITQERFNTAVQKAINNIKFCIRRESE</sequence>
<comment type="caution">
    <text evidence="4">The sequence shown here is derived from an EMBL/GenBank/DDBJ whole genome shotgun (WGS) entry which is preliminary data.</text>
</comment>
<evidence type="ECO:0000256" key="2">
    <source>
        <dbReference type="PROSITE-ProRule" id="PRU00169"/>
    </source>
</evidence>
<evidence type="ECO:0000313" key="5">
    <source>
        <dbReference type="Proteomes" id="UP001589605"/>
    </source>
</evidence>
<evidence type="ECO:0000256" key="1">
    <source>
        <dbReference type="ARBA" id="ARBA00022553"/>
    </source>
</evidence>
<evidence type="ECO:0000313" key="4">
    <source>
        <dbReference type="EMBL" id="MFB9051602.1"/>
    </source>
</evidence>
<keyword evidence="5" id="KW-1185">Reference proteome</keyword>